<evidence type="ECO:0000256" key="1">
    <source>
        <dbReference type="ARBA" id="ARBA00000085"/>
    </source>
</evidence>
<dbReference type="CDD" id="cd00082">
    <property type="entry name" value="HisKA"/>
    <property type="match status" value="1"/>
</dbReference>
<gene>
    <name evidence="14" type="ORF">FL622_07760</name>
</gene>
<reference evidence="14 15" key="1">
    <citation type="submission" date="2019-07" db="EMBL/GenBank/DDBJ databases">
        <title>Insights of Desulfuromonas acetexigens electromicrobiology.</title>
        <authorList>
            <person name="Katuri K."/>
            <person name="Sapireddy V."/>
            <person name="Shaw D.R."/>
            <person name="Saikaly P."/>
        </authorList>
    </citation>
    <scope>NUCLEOTIDE SEQUENCE [LARGE SCALE GENOMIC DNA]</scope>
    <source>
        <strain evidence="14 15">2873</strain>
    </source>
</reference>
<comment type="subcellular location">
    <subcellularLocation>
        <location evidence="2">Membrane</location>
    </subcellularLocation>
</comment>
<evidence type="ECO:0000313" key="15">
    <source>
        <dbReference type="Proteomes" id="UP000317155"/>
    </source>
</evidence>
<dbReference type="SUPFAM" id="SSF55874">
    <property type="entry name" value="ATPase domain of HSP90 chaperone/DNA topoisomerase II/histidine kinase"/>
    <property type="match status" value="1"/>
</dbReference>
<feature type="transmembrane region" description="Helical" evidence="11">
    <location>
        <begin position="182"/>
        <end position="203"/>
    </location>
</feature>
<accession>A0A550JGZ5</accession>
<name>A0A550JGZ5_9BACT</name>
<dbReference type="Gene3D" id="3.30.565.10">
    <property type="entry name" value="Histidine kinase-like ATPase, C-terminal domain"/>
    <property type="match status" value="1"/>
</dbReference>
<comment type="catalytic activity">
    <reaction evidence="1">
        <text>ATP + protein L-histidine = ADP + protein N-phospho-L-histidine.</text>
        <dbReference type="EC" id="2.7.13.3"/>
    </reaction>
</comment>
<dbReference type="SUPFAM" id="SSF47384">
    <property type="entry name" value="Homodimeric domain of signal transducing histidine kinase"/>
    <property type="match status" value="1"/>
</dbReference>
<evidence type="ECO:0000256" key="2">
    <source>
        <dbReference type="ARBA" id="ARBA00004370"/>
    </source>
</evidence>
<dbReference type="Pfam" id="PF00672">
    <property type="entry name" value="HAMP"/>
    <property type="match status" value="1"/>
</dbReference>
<evidence type="ECO:0000256" key="5">
    <source>
        <dbReference type="ARBA" id="ARBA00022679"/>
    </source>
</evidence>
<dbReference type="InterPro" id="IPR050428">
    <property type="entry name" value="TCS_sensor_his_kinase"/>
</dbReference>
<feature type="domain" description="HAMP" evidence="13">
    <location>
        <begin position="204"/>
        <end position="256"/>
    </location>
</feature>
<dbReference type="InterPro" id="IPR003661">
    <property type="entry name" value="HisK_dim/P_dom"/>
</dbReference>
<dbReference type="SMART" id="SM00304">
    <property type="entry name" value="HAMP"/>
    <property type="match status" value="1"/>
</dbReference>
<dbReference type="GO" id="GO:0005886">
    <property type="term" value="C:plasma membrane"/>
    <property type="evidence" value="ECO:0007669"/>
    <property type="project" value="TreeGrafter"/>
</dbReference>
<evidence type="ECO:0000256" key="8">
    <source>
        <dbReference type="ARBA" id="ARBA00022989"/>
    </source>
</evidence>
<keyword evidence="4" id="KW-0597">Phosphoprotein</keyword>
<sequence>MRLNIRYRLFFALLAASALVALGMLLIVQWSLDRGFLQYVNTLDTERLERLAVELEERYDESGDWAFLREDPGNFHRLVLLTGPERAYSPEQLERLERRLQRHRDRPQGGGEGRRLDAQRFDQRLVLLDGQKRLLHGPEKFPGGLTFRELYHRRQIVGYLGLVPRKDLADANQLRFVREQQWAMLLIAALAVVVSALLAFPLARRLARPIHTLATATRRLAAGDFTVRTPAERGDELGQLARDFNSLALALEKNEEARRRWVADISHELRTPLAVLRGEIEALQDGIRQAGPETFASLHGEVLRLGRLVEDLYQLALSDVGALSYRKNSESLVELLEQTLATARSEFARKGIALRFEAHPADVTLFADGARLGQLFVNLLDNSRNYTDAGGELVVRLEREAGWAVIHFQDSAPGVPEDELERLFERLYRVESSRNRNSGGAGLGLSICRNIVEAHGGTISAQASPLGGVWITVRLPLEEVAQ</sequence>
<keyword evidence="5" id="KW-0808">Transferase</keyword>
<evidence type="ECO:0000313" key="14">
    <source>
        <dbReference type="EMBL" id="TRO82465.1"/>
    </source>
</evidence>
<dbReference type="Gene3D" id="1.10.287.130">
    <property type="match status" value="1"/>
</dbReference>
<dbReference type="OrthoDB" id="9812241at2"/>
<feature type="domain" description="Histidine kinase" evidence="12">
    <location>
        <begin position="264"/>
        <end position="479"/>
    </location>
</feature>
<dbReference type="FunFam" id="3.30.565.10:FF:000006">
    <property type="entry name" value="Sensor histidine kinase WalK"/>
    <property type="match status" value="1"/>
</dbReference>
<dbReference type="GO" id="GO:0000155">
    <property type="term" value="F:phosphorelay sensor kinase activity"/>
    <property type="evidence" value="ECO:0007669"/>
    <property type="project" value="InterPro"/>
</dbReference>
<evidence type="ECO:0000256" key="6">
    <source>
        <dbReference type="ARBA" id="ARBA00022692"/>
    </source>
</evidence>
<evidence type="ECO:0000256" key="9">
    <source>
        <dbReference type="ARBA" id="ARBA00023012"/>
    </source>
</evidence>
<dbReference type="PROSITE" id="PS50109">
    <property type="entry name" value="HIS_KIN"/>
    <property type="match status" value="1"/>
</dbReference>
<dbReference type="SMART" id="SM00387">
    <property type="entry name" value="HATPase_c"/>
    <property type="match status" value="1"/>
</dbReference>
<keyword evidence="8 11" id="KW-1133">Transmembrane helix</keyword>
<dbReference type="SMART" id="SM00388">
    <property type="entry name" value="HisKA"/>
    <property type="match status" value="1"/>
</dbReference>
<proteinExistence type="predicted"/>
<dbReference type="InterPro" id="IPR036890">
    <property type="entry name" value="HATPase_C_sf"/>
</dbReference>
<dbReference type="InterPro" id="IPR003594">
    <property type="entry name" value="HATPase_dom"/>
</dbReference>
<organism evidence="14 15">
    <name type="scientific">Trichloromonas acetexigens</name>
    <dbReference type="NCBI Taxonomy" id="38815"/>
    <lineage>
        <taxon>Bacteria</taxon>
        <taxon>Pseudomonadati</taxon>
        <taxon>Thermodesulfobacteriota</taxon>
        <taxon>Desulfuromonadia</taxon>
        <taxon>Desulfuromonadales</taxon>
        <taxon>Trichloromonadaceae</taxon>
        <taxon>Trichloromonas</taxon>
    </lineage>
</organism>
<dbReference type="InterPro" id="IPR036097">
    <property type="entry name" value="HisK_dim/P_sf"/>
</dbReference>
<evidence type="ECO:0000256" key="4">
    <source>
        <dbReference type="ARBA" id="ARBA00022553"/>
    </source>
</evidence>
<comment type="caution">
    <text evidence="14">The sequence shown here is derived from an EMBL/GenBank/DDBJ whole genome shotgun (WGS) entry which is preliminary data.</text>
</comment>
<dbReference type="PRINTS" id="PR00344">
    <property type="entry name" value="BCTRLSENSOR"/>
</dbReference>
<keyword evidence="6 11" id="KW-0812">Transmembrane</keyword>
<keyword evidence="9" id="KW-0902">Two-component regulatory system</keyword>
<evidence type="ECO:0000259" key="13">
    <source>
        <dbReference type="PROSITE" id="PS50885"/>
    </source>
</evidence>
<dbReference type="Pfam" id="PF02518">
    <property type="entry name" value="HATPase_c"/>
    <property type="match status" value="1"/>
</dbReference>
<dbReference type="InterPro" id="IPR003660">
    <property type="entry name" value="HAMP_dom"/>
</dbReference>
<evidence type="ECO:0000256" key="7">
    <source>
        <dbReference type="ARBA" id="ARBA00022777"/>
    </source>
</evidence>
<dbReference type="EMBL" id="VJVV01000004">
    <property type="protein sequence ID" value="TRO82465.1"/>
    <property type="molecule type" value="Genomic_DNA"/>
</dbReference>
<keyword evidence="7" id="KW-0418">Kinase</keyword>
<evidence type="ECO:0000259" key="12">
    <source>
        <dbReference type="PROSITE" id="PS50109"/>
    </source>
</evidence>
<dbReference type="PROSITE" id="PS50885">
    <property type="entry name" value="HAMP"/>
    <property type="match status" value="1"/>
</dbReference>
<dbReference type="EC" id="2.7.13.3" evidence="3"/>
<evidence type="ECO:0000256" key="3">
    <source>
        <dbReference type="ARBA" id="ARBA00012438"/>
    </source>
</evidence>
<dbReference type="InterPro" id="IPR005467">
    <property type="entry name" value="His_kinase_dom"/>
</dbReference>
<dbReference type="Gene3D" id="6.10.340.10">
    <property type="match status" value="1"/>
</dbReference>
<keyword evidence="15" id="KW-1185">Reference proteome</keyword>
<dbReference type="PANTHER" id="PTHR45436:SF5">
    <property type="entry name" value="SENSOR HISTIDINE KINASE TRCS"/>
    <property type="match status" value="1"/>
</dbReference>
<dbReference type="PANTHER" id="PTHR45436">
    <property type="entry name" value="SENSOR HISTIDINE KINASE YKOH"/>
    <property type="match status" value="1"/>
</dbReference>
<dbReference type="Proteomes" id="UP000317155">
    <property type="component" value="Unassembled WGS sequence"/>
</dbReference>
<keyword evidence="10 11" id="KW-0472">Membrane</keyword>
<evidence type="ECO:0000256" key="11">
    <source>
        <dbReference type="SAM" id="Phobius"/>
    </source>
</evidence>
<dbReference type="RefSeq" id="WP_092057512.1">
    <property type="nucleotide sequence ID" value="NZ_FOJJ01000034.1"/>
</dbReference>
<evidence type="ECO:0000256" key="10">
    <source>
        <dbReference type="ARBA" id="ARBA00023136"/>
    </source>
</evidence>
<protein>
    <recommendedName>
        <fullName evidence="3">histidine kinase</fullName>
        <ecNumber evidence="3">2.7.13.3</ecNumber>
    </recommendedName>
</protein>
<dbReference type="Pfam" id="PF00512">
    <property type="entry name" value="HisKA"/>
    <property type="match status" value="1"/>
</dbReference>
<dbReference type="SUPFAM" id="SSF158472">
    <property type="entry name" value="HAMP domain-like"/>
    <property type="match status" value="1"/>
</dbReference>
<dbReference type="AlphaFoldDB" id="A0A550JGZ5"/>
<dbReference type="CDD" id="cd06225">
    <property type="entry name" value="HAMP"/>
    <property type="match status" value="1"/>
</dbReference>
<dbReference type="InterPro" id="IPR004358">
    <property type="entry name" value="Sig_transdc_His_kin-like_C"/>
</dbReference>